<dbReference type="PANTHER" id="PTHR31551:SF1">
    <property type="entry name" value="COILED-COIL DOMAIN-CONTAINING PROTEIN 12"/>
    <property type="match status" value="1"/>
</dbReference>
<reference evidence="2 3" key="1">
    <citation type="journal article" date="2011" name="Science">
        <title>Comparative functional genomics of the fission yeasts.</title>
        <authorList>
            <person name="Rhind N."/>
            <person name="Chen Z."/>
            <person name="Yassour M."/>
            <person name="Thompson D.A."/>
            <person name="Haas B.J."/>
            <person name="Habib N."/>
            <person name="Wapinski I."/>
            <person name="Roy S."/>
            <person name="Lin M.F."/>
            <person name="Heiman D.I."/>
            <person name="Young S.K."/>
            <person name="Furuya K."/>
            <person name="Guo Y."/>
            <person name="Pidoux A."/>
            <person name="Chen H.M."/>
            <person name="Robbertse B."/>
            <person name="Goldberg J.M."/>
            <person name="Aoki K."/>
            <person name="Bayne E.H."/>
            <person name="Berlin A.M."/>
            <person name="Desjardins C.A."/>
            <person name="Dobbs E."/>
            <person name="Dukaj L."/>
            <person name="Fan L."/>
            <person name="FitzGerald M.G."/>
            <person name="French C."/>
            <person name="Gujja S."/>
            <person name="Hansen K."/>
            <person name="Keifenheim D."/>
            <person name="Levin J.Z."/>
            <person name="Mosher R.A."/>
            <person name="Mueller C.A."/>
            <person name="Pfiffner J."/>
            <person name="Priest M."/>
            <person name="Russ C."/>
            <person name="Smialowska A."/>
            <person name="Swoboda P."/>
            <person name="Sykes S.M."/>
            <person name="Vaughn M."/>
            <person name="Vengrova S."/>
            <person name="Yoder R."/>
            <person name="Zeng Q."/>
            <person name="Allshire R."/>
            <person name="Baulcombe D."/>
            <person name="Birren B.W."/>
            <person name="Brown W."/>
            <person name="Ekwall K."/>
            <person name="Kellis M."/>
            <person name="Leatherwood J."/>
            <person name="Levin H."/>
            <person name="Margalit H."/>
            <person name="Martienssen R."/>
            <person name="Nieduszynski C.A."/>
            <person name="Spatafora J.W."/>
            <person name="Friedman N."/>
            <person name="Dalgaard J.Z."/>
            <person name="Baumann P."/>
            <person name="Niki H."/>
            <person name="Regev A."/>
            <person name="Nusbaum C."/>
        </authorList>
    </citation>
    <scope>NUCLEOTIDE SEQUENCE [LARGE SCALE GENOMIC DNA]</scope>
    <source>
        <strain evidence="3">OY26 / ATCC MYA-4695 / CBS 11777 / NBRC 106824 / NRRL Y48691</strain>
    </source>
</reference>
<organism evidence="2 3">
    <name type="scientific">Schizosaccharomyces cryophilus (strain OY26 / ATCC MYA-4695 / CBS 11777 / NBRC 106824 / NRRL Y48691)</name>
    <name type="common">Fission yeast</name>
    <dbReference type="NCBI Taxonomy" id="653667"/>
    <lineage>
        <taxon>Eukaryota</taxon>
        <taxon>Fungi</taxon>
        <taxon>Dikarya</taxon>
        <taxon>Ascomycota</taxon>
        <taxon>Taphrinomycotina</taxon>
        <taxon>Schizosaccharomycetes</taxon>
        <taxon>Schizosaccharomycetales</taxon>
        <taxon>Schizosaccharomycetaceae</taxon>
        <taxon>Schizosaccharomyces</taxon>
    </lineage>
</organism>
<dbReference type="InterPro" id="IPR013169">
    <property type="entry name" value="mRNA_splic_Cwf18-like"/>
</dbReference>
<dbReference type="RefSeq" id="XP_013023709.1">
    <property type="nucleotide sequence ID" value="XM_013168255.1"/>
</dbReference>
<feature type="region of interest" description="Disordered" evidence="1">
    <location>
        <begin position="17"/>
        <end position="56"/>
    </location>
</feature>
<keyword evidence="3" id="KW-1185">Reference proteome</keyword>
<dbReference type="GO" id="GO:0000974">
    <property type="term" value="C:Prp19 complex"/>
    <property type="evidence" value="ECO:0007669"/>
    <property type="project" value="EnsemblFungi"/>
</dbReference>
<name>S9XBG8_SCHCR</name>
<dbReference type="OMA" id="KPHNETT"/>
<evidence type="ECO:0000313" key="2">
    <source>
        <dbReference type="EMBL" id="EPY51136.1"/>
    </source>
</evidence>
<dbReference type="OrthoDB" id="10261348at2759"/>
<evidence type="ECO:0000313" key="3">
    <source>
        <dbReference type="Proteomes" id="UP000015464"/>
    </source>
</evidence>
<dbReference type="HOGENOM" id="CLU_091076_0_0_1"/>
<dbReference type="GeneID" id="25036637"/>
<dbReference type="STRING" id="653667.S9XBG8"/>
<dbReference type="eggNOG" id="KOG3407">
    <property type="taxonomic scope" value="Eukaryota"/>
</dbReference>
<dbReference type="AlphaFoldDB" id="S9XBG8"/>
<protein>
    <submittedName>
        <fullName evidence="2">Complexed with Cdc5 protein Cwf18</fullName>
    </submittedName>
</protein>
<accession>S9XBG8</accession>
<dbReference type="GO" id="GO:0071014">
    <property type="term" value="C:post-mRNA release spliceosomal complex"/>
    <property type="evidence" value="ECO:0007669"/>
    <property type="project" value="EnsemblFungi"/>
</dbReference>
<dbReference type="Proteomes" id="UP000015464">
    <property type="component" value="Unassembled WGS sequence"/>
</dbReference>
<dbReference type="PANTHER" id="PTHR31551">
    <property type="entry name" value="PRE-MRNA-SPLICING FACTOR CWF18"/>
    <property type="match status" value="1"/>
</dbReference>
<gene>
    <name evidence="2" type="ORF">SPOG_02313</name>
</gene>
<dbReference type="Pfam" id="PF08315">
    <property type="entry name" value="cwf18"/>
    <property type="match status" value="1"/>
</dbReference>
<dbReference type="GO" id="GO:0005684">
    <property type="term" value="C:U2-type spliceosomal complex"/>
    <property type="evidence" value="ECO:0007669"/>
    <property type="project" value="EnsemblFungi"/>
</dbReference>
<sequence length="166" mass="19820">MSSLDESAELRKQRLRELRKIKESQTIKEAPEGERKEELITHRNYDPETQAPRMGFVEPPTADVTVETISRDIENETKRKIQEQESIPEEELDLTTLRPKKPTWDLERDLKERMAVLEPRNQNARAYYIRQTIADREKKKQQEQEQEHEHTALPVSFHYVHFMLLK</sequence>
<evidence type="ECO:0000256" key="1">
    <source>
        <dbReference type="SAM" id="MobiDB-lite"/>
    </source>
</evidence>
<feature type="compositionally biased region" description="Basic and acidic residues" evidence="1">
    <location>
        <begin position="17"/>
        <end position="46"/>
    </location>
</feature>
<proteinExistence type="predicted"/>
<dbReference type="EMBL" id="KE546991">
    <property type="protein sequence ID" value="EPY51136.1"/>
    <property type="molecule type" value="Genomic_DNA"/>
</dbReference>